<gene>
    <name evidence="1" type="ORF">AHA02nite_25730</name>
</gene>
<accession>A0A511W714</accession>
<proteinExistence type="predicted"/>
<reference evidence="1 2" key="1">
    <citation type="submission" date="2019-07" db="EMBL/GenBank/DDBJ databases">
        <title>Whole genome shotgun sequence of Alkalibacillus haloalkaliphilus NBRC 103110.</title>
        <authorList>
            <person name="Hosoyama A."/>
            <person name="Uohara A."/>
            <person name="Ohji S."/>
            <person name="Ichikawa N."/>
        </authorList>
    </citation>
    <scope>NUCLEOTIDE SEQUENCE [LARGE SCALE GENOMIC DNA]</scope>
    <source>
        <strain evidence="1 2">NBRC 103110</strain>
    </source>
</reference>
<name>A0A511W714_9BACI</name>
<dbReference type="EMBL" id="BJYA01000019">
    <property type="protein sequence ID" value="GEN46797.1"/>
    <property type="molecule type" value="Genomic_DNA"/>
</dbReference>
<dbReference type="Proteomes" id="UP000321440">
    <property type="component" value="Unassembled WGS sequence"/>
</dbReference>
<sequence>MMMLMYVKRSTPTSLECFFPIAVNNNVLLIVISADSSVVADSVVDSVVVFAVETVGFDALLLED</sequence>
<keyword evidence="2" id="KW-1185">Reference proteome</keyword>
<comment type="caution">
    <text evidence="1">The sequence shown here is derived from an EMBL/GenBank/DDBJ whole genome shotgun (WGS) entry which is preliminary data.</text>
</comment>
<evidence type="ECO:0000313" key="1">
    <source>
        <dbReference type="EMBL" id="GEN46797.1"/>
    </source>
</evidence>
<protein>
    <submittedName>
        <fullName evidence="1">Uncharacterized protein</fullName>
    </submittedName>
</protein>
<evidence type="ECO:0000313" key="2">
    <source>
        <dbReference type="Proteomes" id="UP000321440"/>
    </source>
</evidence>
<organism evidence="1 2">
    <name type="scientific">Alkalibacillus haloalkaliphilus</name>
    <dbReference type="NCBI Taxonomy" id="94136"/>
    <lineage>
        <taxon>Bacteria</taxon>
        <taxon>Bacillati</taxon>
        <taxon>Bacillota</taxon>
        <taxon>Bacilli</taxon>
        <taxon>Bacillales</taxon>
        <taxon>Bacillaceae</taxon>
        <taxon>Alkalibacillus</taxon>
    </lineage>
</organism>
<dbReference type="AlphaFoldDB" id="A0A511W714"/>